<dbReference type="CDD" id="cd14014">
    <property type="entry name" value="STKc_PknB_like"/>
    <property type="match status" value="1"/>
</dbReference>
<dbReference type="InterPro" id="IPR015943">
    <property type="entry name" value="WD40/YVTN_repeat-like_dom_sf"/>
</dbReference>
<reference evidence="6 7" key="1">
    <citation type="submission" date="2016-10" db="EMBL/GenBank/DDBJ databases">
        <authorList>
            <person name="de Groot N.N."/>
        </authorList>
    </citation>
    <scope>NUCLEOTIDE SEQUENCE [LARGE SCALE GENOMIC DNA]</scope>
    <source>
        <strain evidence="6 7">CPCC 201354</strain>
    </source>
</reference>
<keyword evidence="4" id="KW-0067">ATP-binding</keyword>
<dbReference type="GO" id="GO:0005524">
    <property type="term" value="F:ATP binding"/>
    <property type="evidence" value="ECO:0007669"/>
    <property type="project" value="UniProtKB-KW"/>
</dbReference>
<evidence type="ECO:0000256" key="1">
    <source>
        <dbReference type="ARBA" id="ARBA00022679"/>
    </source>
</evidence>
<dbReference type="Pfam" id="PF00069">
    <property type="entry name" value="Pkinase"/>
    <property type="match status" value="1"/>
</dbReference>
<evidence type="ECO:0000259" key="5">
    <source>
        <dbReference type="PROSITE" id="PS50011"/>
    </source>
</evidence>
<dbReference type="STRING" id="504805.SAMN05421505_102330"/>
<keyword evidence="2" id="KW-0547">Nucleotide-binding</keyword>
<proteinExistence type="predicted"/>
<dbReference type="InterPro" id="IPR011047">
    <property type="entry name" value="Quinoprotein_ADH-like_sf"/>
</dbReference>
<accession>A0A1G7SJC1</accession>
<dbReference type="PROSITE" id="PS01273">
    <property type="entry name" value="COA_TRANSF_1"/>
    <property type="match status" value="1"/>
</dbReference>
<keyword evidence="6" id="KW-0723">Serine/threonine-protein kinase</keyword>
<keyword evidence="1" id="KW-0808">Transferase</keyword>
<dbReference type="AlphaFoldDB" id="A0A1G7SJC1"/>
<keyword evidence="3 6" id="KW-0418">Kinase</keyword>
<dbReference type="Proteomes" id="UP000198923">
    <property type="component" value="Unassembled WGS sequence"/>
</dbReference>
<dbReference type="InterPro" id="IPR008271">
    <property type="entry name" value="Ser/Thr_kinase_AS"/>
</dbReference>
<dbReference type="SMART" id="SM00320">
    <property type="entry name" value="WD40"/>
    <property type="match status" value="5"/>
</dbReference>
<dbReference type="InterPro" id="IPR001680">
    <property type="entry name" value="WD40_rpt"/>
</dbReference>
<dbReference type="InterPro" id="IPR049052">
    <property type="entry name" value="nSTAND1"/>
</dbReference>
<dbReference type="SUPFAM" id="SSF56112">
    <property type="entry name" value="Protein kinase-like (PK-like)"/>
    <property type="match status" value="1"/>
</dbReference>
<dbReference type="SMART" id="SM00220">
    <property type="entry name" value="S_TKc"/>
    <property type="match status" value="1"/>
</dbReference>
<dbReference type="Pfam" id="PF20703">
    <property type="entry name" value="nSTAND1"/>
    <property type="match status" value="1"/>
</dbReference>
<dbReference type="EMBL" id="FNCN01000002">
    <property type="protein sequence ID" value="SDG23061.1"/>
    <property type="molecule type" value="Genomic_DNA"/>
</dbReference>
<dbReference type="Gene3D" id="1.10.510.10">
    <property type="entry name" value="Transferase(Phosphotransferase) domain 1"/>
    <property type="match status" value="1"/>
</dbReference>
<dbReference type="GO" id="GO:0004674">
    <property type="term" value="F:protein serine/threonine kinase activity"/>
    <property type="evidence" value="ECO:0007669"/>
    <property type="project" value="UniProtKB-KW"/>
</dbReference>
<protein>
    <submittedName>
        <fullName evidence="6">Serine/threonine protein kinase</fullName>
    </submittedName>
</protein>
<evidence type="ECO:0000256" key="4">
    <source>
        <dbReference type="ARBA" id="ARBA00022840"/>
    </source>
</evidence>
<evidence type="ECO:0000256" key="2">
    <source>
        <dbReference type="ARBA" id="ARBA00022741"/>
    </source>
</evidence>
<dbReference type="InterPro" id="IPR000719">
    <property type="entry name" value="Prot_kinase_dom"/>
</dbReference>
<gene>
    <name evidence="6" type="ORF">SAMN05421505_102330</name>
</gene>
<feature type="domain" description="Protein kinase" evidence="5">
    <location>
        <begin position="17"/>
        <end position="259"/>
    </location>
</feature>
<evidence type="ECO:0000313" key="7">
    <source>
        <dbReference type="Proteomes" id="UP000198923"/>
    </source>
</evidence>
<name>A0A1G7SJC1_9ACTN</name>
<dbReference type="PROSITE" id="PS00108">
    <property type="entry name" value="PROTEIN_KINASE_ST"/>
    <property type="match status" value="1"/>
</dbReference>
<evidence type="ECO:0000313" key="6">
    <source>
        <dbReference type="EMBL" id="SDG23061.1"/>
    </source>
</evidence>
<dbReference type="InterPro" id="IPR011009">
    <property type="entry name" value="Kinase-like_dom_sf"/>
</dbReference>
<dbReference type="SUPFAM" id="SSF50998">
    <property type="entry name" value="Quinoprotein alcohol dehydrogenase-like"/>
    <property type="match status" value="1"/>
</dbReference>
<dbReference type="GO" id="GO:0008410">
    <property type="term" value="F:CoA-transferase activity"/>
    <property type="evidence" value="ECO:0007669"/>
    <property type="project" value="InterPro"/>
</dbReference>
<dbReference type="Gene3D" id="3.30.200.20">
    <property type="entry name" value="Phosphorylase Kinase, domain 1"/>
    <property type="match status" value="1"/>
</dbReference>
<dbReference type="PANTHER" id="PTHR43289:SF34">
    <property type="entry name" value="SERINE_THREONINE-PROTEIN KINASE YBDM-RELATED"/>
    <property type="match status" value="1"/>
</dbReference>
<dbReference type="PROSITE" id="PS50011">
    <property type="entry name" value="PROTEIN_KINASE_DOM"/>
    <property type="match status" value="1"/>
</dbReference>
<sequence length="1179" mass="123052">MVRGALAPGDPERLGGYVLASRVGEGGQGVVYEAYDEAGRRVALKVLHPEVASRVKREVTAAGRVASFCTARLIAADVAGERPFIVSEYVDGPSLARAVEEGGVFSGDRLIRLATAMATALTAIHEAGVVHRDLKPDNVLLGPDGPRVIDFGIARTKEMSLTLPAQVAGTPAYLSPEALTDAEVGQPADVFAWGAVVVFAATGSSPFDASSVGAVLHKVLAVEPDVSVLPEPLAALAAAALAKDAARRPTAAQVLFGLLSGGGAGGKAEPGHLLREGAAAAAALPLPELSGARTPELGEVAESVYAGLAPAEQAVVPDVMLRMVAPGDAGADGIRRTGIAELSTADPMSISGVVDAFTRAGLLVHEEDGVRPTGVALLRAWPRLAEWVEAERDGLPIHRRLTEAAGLWDEHGRKLGDLYQGTALEQATEWAATGRRHVNLNALETRFLSAGASAVRGRARKRRLVTAVLAGLLVVAMAAGGLVEVQRRESAAQRDLAVARSLALRAETMRDDAPVVAMRLSAAAWAIAPDASQPEIRGALYGSLAQPVASVFTAPGTPAAVQALSTDGTAMVGVADGTARVWDVASGRERAVLRDVGSDVMAAALSPKGAVLALHHTTGVRLWDVVEGRPMGKRFGPGANPVYFEPIEFDASGRYLILSEQRQSGPVWRVSDRRELVAPGGLTTMAVSPDGRLALASSGDATRWWDTTTGAAVPGSLPKLLSSQAVFSGDGRVYAVLEEYDEQRDDTVRLWDMSKRTELEEISVEPGSNIALSHDGTLLALASATEITVMRTSDGMEVLRQPVDADDIARPRFSDDGRLVHVSRLGGSVVSLRIPRAAAMLSPRGTPGSVAMAAGGGAVALEYKGTVSTFLTAAGRPAGPAVRVTRMANGVNAMALSPDGRVLAVGGFRTRGRPEVVLIDTAAGRVTGAFPLLKRDMEGVAGMAFASDGVTLAVSEMMVGDGAAPTTVELWNTRTRQGRSVKDAGGSELAFSPDGSRLLTPLDPHAVMVDTRSARVMPWPGGHAPLTRGMGPLAFRGDGKVVVLPDRKTVDLWDTASWKPQGRRVTRPGDHEVESAVFLDDGRTLAVAMGNKAQLWDVDTGRTLATIPLPEQDNTIAADAGALHVLSAGGALTSHIVDPARAARAVCERAGGGFSEADWQRHVPEAPYRDICADARDAT</sequence>
<dbReference type="InterPro" id="IPR004163">
    <property type="entry name" value="CoA_transf_BS"/>
</dbReference>
<dbReference type="OrthoDB" id="582179at2"/>
<organism evidence="6 7">
    <name type="scientific">Sinosporangium album</name>
    <dbReference type="NCBI Taxonomy" id="504805"/>
    <lineage>
        <taxon>Bacteria</taxon>
        <taxon>Bacillati</taxon>
        <taxon>Actinomycetota</taxon>
        <taxon>Actinomycetes</taxon>
        <taxon>Streptosporangiales</taxon>
        <taxon>Streptosporangiaceae</taxon>
        <taxon>Sinosporangium</taxon>
    </lineage>
</organism>
<dbReference type="Gene3D" id="2.130.10.10">
    <property type="entry name" value="YVTN repeat-like/Quinoprotein amine dehydrogenase"/>
    <property type="match status" value="3"/>
</dbReference>
<keyword evidence="7" id="KW-1185">Reference proteome</keyword>
<dbReference type="PANTHER" id="PTHR43289">
    <property type="entry name" value="MITOGEN-ACTIVATED PROTEIN KINASE KINASE KINASE 20-RELATED"/>
    <property type="match status" value="1"/>
</dbReference>
<evidence type="ECO:0000256" key="3">
    <source>
        <dbReference type="ARBA" id="ARBA00022777"/>
    </source>
</evidence>